<dbReference type="HOGENOM" id="CLU_2558578_0_0_1"/>
<organism evidence="1 2">
    <name type="scientific">Hypocrea atroviridis (strain ATCC 20476 / IMI 206040)</name>
    <name type="common">Trichoderma atroviride</name>
    <dbReference type="NCBI Taxonomy" id="452589"/>
    <lineage>
        <taxon>Eukaryota</taxon>
        <taxon>Fungi</taxon>
        <taxon>Dikarya</taxon>
        <taxon>Ascomycota</taxon>
        <taxon>Pezizomycotina</taxon>
        <taxon>Sordariomycetes</taxon>
        <taxon>Hypocreomycetidae</taxon>
        <taxon>Hypocreales</taxon>
        <taxon>Hypocreaceae</taxon>
        <taxon>Trichoderma</taxon>
    </lineage>
</organism>
<accession>G9NG06</accession>
<dbReference type="AlphaFoldDB" id="G9NG06"/>
<comment type="caution">
    <text evidence="1">The sequence shown here is derived from an EMBL/GenBank/DDBJ whole genome shotgun (WGS) entry which is preliminary data.</text>
</comment>
<sequence>MVVKSHSNMGKSHNLVTCCGCLPFSTVSRFGILRPRLTFNCDDAEETFHDSRFELSLFAQKNRYREGFFSLFSNMEKYHASP</sequence>
<gene>
    <name evidence="1" type="ORF">TRIATDRAFT_297125</name>
</gene>
<keyword evidence="2" id="KW-1185">Reference proteome</keyword>
<name>G9NG06_HYPAI</name>
<protein>
    <submittedName>
        <fullName evidence="1">Uncharacterized protein</fullName>
    </submittedName>
</protein>
<dbReference type="EMBL" id="ABDG02000014">
    <property type="protein sequence ID" value="EHK50218.1"/>
    <property type="molecule type" value="Genomic_DNA"/>
</dbReference>
<evidence type="ECO:0000313" key="1">
    <source>
        <dbReference type="EMBL" id="EHK50218.1"/>
    </source>
</evidence>
<reference evidence="1 2" key="1">
    <citation type="journal article" date="2011" name="Genome Biol.">
        <title>Comparative genome sequence analysis underscores mycoparasitism as the ancestral life style of Trichoderma.</title>
        <authorList>
            <person name="Kubicek C.P."/>
            <person name="Herrera-Estrella A."/>
            <person name="Seidl-Seiboth V."/>
            <person name="Martinez D.A."/>
            <person name="Druzhinina I.S."/>
            <person name="Thon M."/>
            <person name="Zeilinger S."/>
            <person name="Casas-Flores S."/>
            <person name="Horwitz B.A."/>
            <person name="Mukherjee P.K."/>
            <person name="Mukherjee M."/>
            <person name="Kredics L."/>
            <person name="Alcaraz L.D."/>
            <person name="Aerts A."/>
            <person name="Antal Z."/>
            <person name="Atanasova L."/>
            <person name="Cervantes-Badillo M.G."/>
            <person name="Challacombe J."/>
            <person name="Chertkov O."/>
            <person name="McCluskey K."/>
            <person name="Coulpier F."/>
            <person name="Deshpande N."/>
            <person name="von Doehren H."/>
            <person name="Ebbole D.J."/>
            <person name="Esquivel-Naranjo E.U."/>
            <person name="Fekete E."/>
            <person name="Flipphi M."/>
            <person name="Glaser F."/>
            <person name="Gomez-Rodriguez E.Y."/>
            <person name="Gruber S."/>
            <person name="Han C."/>
            <person name="Henrissat B."/>
            <person name="Hermosa R."/>
            <person name="Hernandez-Onate M."/>
            <person name="Karaffa L."/>
            <person name="Kosti I."/>
            <person name="Le Crom S."/>
            <person name="Lindquist E."/>
            <person name="Lucas S."/>
            <person name="Luebeck M."/>
            <person name="Luebeck P.S."/>
            <person name="Margeot A."/>
            <person name="Metz B."/>
            <person name="Misra M."/>
            <person name="Nevalainen H."/>
            <person name="Omann M."/>
            <person name="Packer N."/>
            <person name="Perrone G."/>
            <person name="Uresti-Rivera E.E."/>
            <person name="Salamov A."/>
            <person name="Schmoll M."/>
            <person name="Seiboth B."/>
            <person name="Shapiro H."/>
            <person name="Sukno S."/>
            <person name="Tamayo-Ramos J.A."/>
            <person name="Tisch D."/>
            <person name="Wiest A."/>
            <person name="Wilkinson H.H."/>
            <person name="Zhang M."/>
            <person name="Coutinho P.M."/>
            <person name="Kenerley C.M."/>
            <person name="Monte E."/>
            <person name="Baker S.E."/>
            <person name="Grigoriev I.V."/>
        </authorList>
    </citation>
    <scope>NUCLEOTIDE SEQUENCE [LARGE SCALE GENOMIC DNA]</scope>
    <source>
        <strain evidence="2">ATCC 20476 / IMI 206040</strain>
    </source>
</reference>
<dbReference type="Proteomes" id="UP000005426">
    <property type="component" value="Unassembled WGS sequence"/>
</dbReference>
<evidence type="ECO:0000313" key="2">
    <source>
        <dbReference type="Proteomes" id="UP000005426"/>
    </source>
</evidence>
<proteinExistence type="predicted"/>